<organism evidence="1">
    <name type="scientific">Populus davidiana</name>
    <dbReference type="NCBI Taxonomy" id="266767"/>
    <lineage>
        <taxon>Eukaryota</taxon>
        <taxon>Viridiplantae</taxon>
        <taxon>Streptophyta</taxon>
        <taxon>Embryophyta</taxon>
        <taxon>Tracheophyta</taxon>
        <taxon>Spermatophyta</taxon>
        <taxon>Magnoliopsida</taxon>
        <taxon>eudicotyledons</taxon>
        <taxon>Gunneridae</taxon>
        <taxon>Pentapetalae</taxon>
        <taxon>rosids</taxon>
        <taxon>fabids</taxon>
        <taxon>Malpighiales</taxon>
        <taxon>Salicaceae</taxon>
        <taxon>Saliceae</taxon>
        <taxon>Populus</taxon>
    </lineage>
</organism>
<evidence type="ECO:0000313" key="1">
    <source>
        <dbReference type="EMBL" id="NUU84385.1"/>
    </source>
</evidence>
<accession>A0A6M2ELR6</accession>
<dbReference type="AlphaFoldDB" id="A0A6M2ELR6"/>
<proteinExistence type="predicted"/>
<dbReference type="EMBL" id="GILB01004052">
    <property type="protein sequence ID" value="NUU84385.1"/>
    <property type="molecule type" value="Transcribed_RNA"/>
</dbReference>
<name>A0A6M2ELR6_9ROSI</name>
<protein>
    <submittedName>
        <fullName evidence="1">Uncharacterized protein</fullName>
    </submittedName>
</protein>
<sequence>MLCLLPGEERKRYSLNRSDERPKYDRLKGEERSTFRFVDYALTHRSSLENLNWFEILLWFLHLTFCWVRSQRQEEQTEEKKLMVHFFVGRLFQSLQLRQLITIVSGFWSIVTDLEYALRLSSFSWVYHLRSLISVSFVSVFRLMMNLLSS</sequence>
<reference evidence="1" key="1">
    <citation type="submission" date="2020-03" db="EMBL/GenBank/DDBJ databases">
        <authorList>
            <person name="Zhang R."/>
        </authorList>
    </citation>
    <scope>NUCLEOTIDE SEQUENCE</scope>
</reference>